<comment type="caution">
    <text evidence="2">The sequence shown here is derived from an EMBL/GenBank/DDBJ whole genome shotgun (WGS) entry which is preliminary data.</text>
</comment>
<name>A0ABU4K1Y5_9ACTN</name>
<dbReference type="Proteomes" id="UP001278571">
    <property type="component" value="Unassembled WGS sequence"/>
</dbReference>
<accession>A0ABU4K1Y5</accession>
<feature type="transmembrane region" description="Helical" evidence="1">
    <location>
        <begin position="129"/>
        <end position="146"/>
    </location>
</feature>
<protein>
    <recommendedName>
        <fullName evidence="4">Integral membrane protein</fullName>
    </recommendedName>
</protein>
<proteinExistence type="predicted"/>
<keyword evidence="1" id="KW-0812">Transmembrane</keyword>
<gene>
    <name evidence="2" type="ORF">R2363_06235</name>
</gene>
<feature type="transmembrane region" description="Helical" evidence="1">
    <location>
        <begin position="53"/>
        <end position="71"/>
    </location>
</feature>
<dbReference type="EMBL" id="JAWJZF010000263">
    <property type="protein sequence ID" value="MDX2291770.1"/>
    <property type="molecule type" value="Genomic_DNA"/>
</dbReference>
<keyword evidence="3" id="KW-1185">Reference proteome</keyword>
<evidence type="ECO:0000313" key="2">
    <source>
        <dbReference type="EMBL" id="MDX2291770.1"/>
    </source>
</evidence>
<evidence type="ECO:0000256" key="1">
    <source>
        <dbReference type="SAM" id="Phobius"/>
    </source>
</evidence>
<sequence length="183" mass="19486">MTDLTTPRPGPEALSELLHADRTRALQAITPPWSAFLLSVVCAAAVWAPDAGVARTVAVLSVVAPGGWILLRNGALTREATVYAPDDPAEDGPADPATAARVAARMLLVTNAVTSAGLAAAVLFVPLDWLRVLLPLVCLWGVVDLVRQVRARRRALAVIARSQGEPWYPAYRARIEARRAVLG</sequence>
<evidence type="ECO:0008006" key="4">
    <source>
        <dbReference type="Google" id="ProtNLM"/>
    </source>
</evidence>
<feature type="transmembrane region" description="Helical" evidence="1">
    <location>
        <begin position="25"/>
        <end position="47"/>
    </location>
</feature>
<evidence type="ECO:0000313" key="3">
    <source>
        <dbReference type="Proteomes" id="UP001278571"/>
    </source>
</evidence>
<feature type="transmembrane region" description="Helical" evidence="1">
    <location>
        <begin position="102"/>
        <end position="123"/>
    </location>
</feature>
<reference evidence="2 3" key="1">
    <citation type="submission" date="2023-10" db="EMBL/GenBank/DDBJ databases">
        <authorList>
            <person name="Wang X.X."/>
        </authorList>
    </citation>
    <scope>NUCLEOTIDE SEQUENCE [LARGE SCALE GENOMIC DNA]</scope>
    <source>
        <strain evidence="2 3">NBRC 12816</strain>
    </source>
</reference>
<organism evidence="2 3">
    <name type="scientific">Streptomyces roseolus</name>
    <dbReference type="NCBI Taxonomy" id="67358"/>
    <lineage>
        <taxon>Bacteria</taxon>
        <taxon>Bacillati</taxon>
        <taxon>Actinomycetota</taxon>
        <taxon>Actinomycetes</taxon>
        <taxon>Kitasatosporales</taxon>
        <taxon>Streptomycetaceae</taxon>
        <taxon>Streptomyces</taxon>
    </lineage>
</organism>
<dbReference type="RefSeq" id="WP_319008304.1">
    <property type="nucleotide sequence ID" value="NZ_JAWJZF010000263.1"/>
</dbReference>
<keyword evidence="1" id="KW-0472">Membrane</keyword>
<keyword evidence="1" id="KW-1133">Transmembrane helix</keyword>